<dbReference type="Proteomes" id="UP000299102">
    <property type="component" value="Unassembled WGS sequence"/>
</dbReference>
<protein>
    <submittedName>
        <fullName evidence="2">Uncharacterized protein</fullName>
    </submittedName>
</protein>
<keyword evidence="3" id="KW-1185">Reference proteome</keyword>
<comment type="caution">
    <text evidence="2">The sequence shown here is derived from an EMBL/GenBank/DDBJ whole genome shotgun (WGS) entry which is preliminary data.</text>
</comment>
<dbReference type="OrthoDB" id="7700848at2759"/>
<feature type="region of interest" description="Disordered" evidence="1">
    <location>
        <begin position="114"/>
        <end position="148"/>
    </location>
</feature>
<feature type="compositionally biased region" description="Low complexity" evidence="1">
    <location>
        <begin position="130"/>
        <end position="148"/>
    </location>
</feature>
<gene>
    <name evidence="2" type="ORF">EVAR_69048_1</name>
</gene>
<sequence>MRVGATSWRKLDRHIKRFGKSPKRSKRRGILLYPRLKDRTVPLPSRRGGSGVHSRLYRDQCSHVSPPHDIAHINSIEEEVLQKTSLEPKDDLTPVSLSEVQLLVKSLKTRKAPGLDGVKPEFHKAPPSRPSCTPRTPTTYRARRPASSSRYKPMIPLSFTEIGIGTLPLAASRGPLTS</sequence>
<evidence type="ECO:0000313" key="3">
    <source>
        <dbReference type="Proteomes" id="UP000299102"/>
    </source>
</evidence>
<accession>A0A4C1ZFG1</accession>
<organism evidence="2 3">
    <name type="scientific">Eumeta variegata</name>
    <name type="common">Bagworm moth</name>
    <name type="synonym">Eumeta japonica</name>
    <dbReference type="NCBI Taxonomy" id="151549"/>
    <lineage>
        <taxon>Eukaryota</taxon>
        <taxon>Metazoa</taxon>
        <taxon>Ecdysozoa</taxon>
        <taxon>Arthropoda</taxon>
        <taxon>Hexapoda</taxon>
        <taxon>Insecta</taxon>
        <taxon>Pterygota</taxon>
        <taxon>Neoptera</taxon>
        <taxon>Endopterygota</taxon>
        <taxon>Lepidoptera</taxon>
        <taxon>Glossata</taxon>
        <taxon>Ditrysia</taxon>
        <taxon>Tineoidea</taxon>
        <taxon>Psychidae</taxon>
        <taxon>Oiketicinae</taxon>
        <taxon>Eumeta</taxon>
    </lineage>
</organism>
<evidence type="ECO:0000313" key="2">
    <source>
        <dbReference type="EMBL" id="GBP86528.1"/>
    </source>
</evidence>
<dbReference type="EMBL" id="BGZK01001801">
    <property type="protein sequence ID" value="GBP86528.1"/>
    <property type="molecule type" value="Genomic_DNA"/>
</dbReference>
<name>A0A4C1ZFG1_EUMVA</name>
<reference evidence="2 3" key="1">
    <citation type="journal article" date="2019" name="Commun. Biol.">
        <title>The bagworm genome reveals a unique fibroin gene that provides high tensile strength.</title>
        <authorList>
            <person name="Kono N."/>
            <person name="Nakamura H."/>
            <person name="Ohtoshi R."/>
            <person name="Tomita M."/>
            <person name="Numata K."/>
            <person name="Arakawa K."/>
        </authorList>
    </citation>
    <scope>NUCLEOTIDE SEQUENCE [LARGE SCALE GENOMIC DNA]</scope>
</reference>
<dbReference type="AlphaFoldDB" id="A0A4C1ZFG1"/>
<evidence type="ECO:0000256" key="1">
    <source>
        <dbReference type="SAM" id="MobiDB-lite"/>
    </source>
</evidence>
<proteinExistence type="predicted"/>